<geneLocation type="plasmid" evidence="2 3">
    <name>lbp2</name>
</geneLocation>
<dbReference type="Proteomes" id="UP000058857">
    <property type="component" value="Plasmid lbp2"/>
</dbReference>
<dbReference type="PATRIC" id="fig|280505.15.peg.369"/>
<sequence length="75" mass="8701">MGEKERKTQNSRKREFMNINGNTNQSLLLERVANLPREIFQVQSDLNRKILNLAVEAGIQNSKEEGQRKILDLYA</sequence>
<name>A0A0S2IYA6_LEPBO</name>
<accession>A0A0S2IYA6</accession>
<organism evidence="2">
    <name type="scientific">Leptospira borgpetersenii serovar Ballum</name>
    <dbReference type="NCBI Taxonomy" id="280505"/>
    <lineage>
        <taxon>Bacteria</taxon>
        <taxon>Pseudomonadati</taxon>
        <taxon>Spirochaetota</taxon>
        <taxon>Spirochaetia</taxon>
        <taxon>Leptospirales</taxon>
        <taxon>Leptospiraceae</taxon>
        <taxon>Leptospira</taxon>
    </lineage>
</organism>
<dbReference type="AlphaFoldDB" id="A0A0S2IYA6"/>
<dbReference type="EMBL" id="CP012029">
    <property type="protein sequence ID" value="ALO24739.1"/>
    <property type="molecule type" value="Genomic_DNA"/>
</dbReference>
<dbReference type="Proteomes" id="UP000058857">
    <property type="component" value="Chromosome 1"/>
</dbReference>
<evidence type="ECO:0000313" key="3">
    <source>
        <dbReference type="Proteomes" id="UP000058857"/>
    </source>
</evidence>
<reference evidence="2 3" key="1">
    <citation type="journal article" date="2015" name="PLoS Negl. Trop. Dis.">
        <title>Distribution of Plasmids in Distinct Leptospira Pathogenic Species.</title>
        <authorList>
            <person name="Wang Y."/>
            <person name="Zhuang X."/>
            <person name="Zhong Y."/>
            <person name="Zhang C."/>
            <person name="Zhang Y."/>
            <person name="Zeng L."/>
            <person name="Zhu Y."/>
            <person name="He P."/>
            <person name="Dong K."/>
            <person name="Pal U."/>
            <person name="Guo X."/>
            <person name="Qin J."/>
        </authorList>
    </citation>
    <scope>NUCLEOTIDE SEQUENCE [LARGE SCALE GENOMIC DNA]</scope>
    <source>
        <strain evidence="2 3">56604</strain>
        <plasmid evidence="2">lbp2</plasmid>
        <plasmid evidence="3">Plasmid lbp2</plasmid>
    </source>
</reference>
<evidence type="ECO:0000313" key="1">
    <source>
        <dbReference type="EMBL" id="ALO24739.1"/>
    </source>
</evidence>
<gene>
    <name evidence="1" type="ORF">LBBP_00379</name>
    <name evidence="2" type="ORF">LBBP_04542</name>
</gene>
<proteinExistence type="predicted"/>
<protein>
    <submittedName>
        <fullName evidence="2">Uncharacterized protein</fullName>
    </submittedName>
</protein>
<keyword evidence="2" id="KW-0614">Plasmid</keyword>
<dbReference type="EMBL" id="CP012032">
    <property type="protein sequence ID" value="ALO28638.1"/>
    <property type="molecule type" value="Genomic_DNA"/>
</dbReference>
<evidence type="ECO:0000313" key="2">
    <source>
        <dbReference type="EMBL" id="ALO28638.1"/>
    </source>
</evidence>